<evidence type="ECO:0000256" key="1">
    <source>
        <dbReference type="SAM" id="Phobius"/>
    </source>
</evidence>
<dbReference type="EMBL" id="JBHSAY010000015">
    <property type="protein sequence ID" value="MFC4134404.1"/>
    <property type="molecule type" value="Genomic_DNA"/>
</dbReference>
<reference evidence="3" key="1">
    <citation type="journal article" date="2019" name="Int. J. Syst. Evol. Microbiol.">
        <title>The Global Catalogue of Microorganisms (GCM) 10K type strain sequencing project: providing services to taxonomists for standard genome sequencing and annotation.</title>
        <authorList>
            <consortium name="The Broad Institute Genomics Platform"/>
            <consortium name="The Broad Institute Genome Sequencing Center for Infectious Disease"/>
            <person name="Wu L."/>
            <person name="Ma J."/>
        </authorList>
    </citation>
    <scope>NUCLEOTIDE SEQUENCE [LARGE SCALE GENOMIC DNA]</scope>
    <source>
        <strain evidence="3">CGMCC 4.7289</strain>
    </source>
</reference>
<accession>A0ABV8LV13</accession>
<feature type="transmembrane region" description="Helical" evidence="1">
    <location>
        <begin position="12"/>
        <end position="31"/>
    </location>
</feature>
<keyword evidence="3" id="KW-1185">Reference proteome</keyword>
<protein>
    <submittedName>
        <fullName evidence="2">Uncharacterized protein</fullName>
    </submittedName>
</protein>
<sequence length="146" mass="15119">MRNRSVLLDAGRGALTGAAVVAGGFVAYLFGDWYARGTSNNYTNSADAFGDFAFAFLFAAVVLCAAGAYLAAWLCHLRRPLLIAIGGNILSVVAIVSVLSRSPNPSLSLRLVAEIAVPIVIFAIVGAAFSTRSTREVSASPAAPRG</sequence>
<keyword evidence="1" id="KW-0812">Transmembrane</keyword>
<name>A0ABV8LV13_9ACTN</name>
<feature type="transmembrane region" description="Helical" evidence="1">
    <location>
        <begin position="51"/>
        <end position="74"/>
    </location>
</feature>
<dbReference type="RefSeq" id="WP_253761439.1">
    <property type="nucleotide sequence ID" value="NZ_JAMZDZ010000001.1"/>
</dbReference>
<gene>
    <name evidence="2" type="ORF">ACFOZ4_27650</name>
</gene>
<keyword evidence="1" id="KW-1133">Transmembrane helix</keyword>
<evidence type="ECO:0000313" key="3">
    <source>
        <dbReference type="Proteomes" id="UP001595816"/>
    </source>
</evidence>
<feature type="transmembrane region" description="Helical" evidence="1">
    <location>
        <begin position="111"/>
        <end position="129"/>
    </location>
</feature>
<dbReference type="Proteomes" id="UP001595816">
    <property type="component" value="Unassembled WGS sequence"/>
</dbReference>
<comment type="caution">
    <text evidence="2">The sequence shown here is derived from an EMBL/GenBank/DDBJ whole genome shotgun (WGS) entry which is preliminary data.</text>
</comment>
<organism evidence="2 3">
    <name type="scientific">Hamadaea flava</name>
    <dbReference type="NCBI Taxonomy" id="1742688"/>
    <lineage>
        <taxon>Bacteria</taxon>
        <taxon>Bacillati</taxon>
        <taxon>Actinomycetota</taxon>
        <taxon>Actinomycetes</taxon>
        <taxon>Micromonosporales</taxon>
        <taxon>Micromonosporaceae</taxon>
        <taxon>Hamadaea</taxon>
    </lineage>
</organism>
<feature type="transmembrane region" description="Helical" evidence="1">
    <location>
        <begin position="81"/>
        <end position="99"/>
    </location>
</feature>
<proteinExistence type="predicted"/>
<evidence type="ECO:0000313" key="2">
    <source>
        <dbReference type="EMBL" id="MFC4134404.1"/>
    </source>
</evidence>
<keyword evidence="1" id="KW-0472">Membrane</keyword>